<dbReference type="EMBL" id="HE575319">
    <property type="protein sequence ID" value="CCC90783.1"/>
    <property type="molecule type" value="Genomic_DNA"/>
</dbReference>
<proteinExistence type="predicted"/>
<accession>G0UN23</accession>
<organism evidence="1">
    <name type="scientific">Trypanosoma congolense (strain IL3000)</name>
    <dbReference type="NCBI Taxonomy" id="1068625"/>
    <lineage>
        <taxon>Eukaryota</taxon>
        <taxon>Discoba</taxon>
        <taxon>Euglenozoa</taxon>
        <taxon>Kinetoplastea</taxon>
        <taxon>Metakinetoplastina</taxon>
        <taxon>Trypanosomatida</taxon>
        <taxon>Trypanosomatidae</taxon>
        <taxon>Trypanosoma</taxon>
        <taxon>Nannomonas</taxon>
    </lineage>
</organism>
<gene>
    <name evidence="1" type="ORF">TCIL3000_6_90</name>
</gene>
<evidence type="ECO:0000313" key="1">
    <source>
        <dbReference type="EMBL" id="CCC90783.1"/>
    </source>
</evidence>
<dbReference type="AlphaFoldDB" id="G0UN23"/>
<reference evidence="1" key="1">
    <citation type="journal article" date="2012" name="Proc. Natl. Acad. Sci. U.S.A.">
        <title>Antigenic diversity is generated by distinct evolutionary mechanisms in African trypanosome species.</title>
        <authorList>
            <person name="Jackson A.P."/>
            <person name="Berry A."/>
            <person name="Aslett M."/>
            <person name="Allison H.C."/>
            <person name="Burton P."/>
            <person name="Vavrova-Anderson J."/>
            <person name="Brown R."/>
            <person name="Browne H."/>
            <person name="Corton N."/>
            <person name="Hauser H."/>
            <person name="Gamble J."/>
            <person name="Gilderthorp R."/>
            <person name="Marcello L."/>
            <person name="McQuillan J."/>
            <person name="Otto T.D."/>
            <person name="Quail M.A."/>
            <person name="Sanders M.J."/>
            <person name="van Tonder A."/>
            <person name="Ginger M.L."/>
            <person name="Field M.C."/>
            <person name="Barry J.D."/>
            <person name="Hertz-Fowler C."/>
            <person name="Berriman M."/>
        </authorList>
    </citation>
    <scope>NUCLEOTIDE SEQUENCE</scope>
    <source>
        <strain evidence="1">IL3000</strain>
    </source>
</reference>
<protein>
    <submittedName>
        <fullName evidence="1">Uncharacterized protein</fullName>
    </submittedName>
</protein>
<sequence>MVLRRTVACYNYGVSYERNIGSVEETLRQRTENAATVQLTTEAELHLHLPSDDCFLGQWPAPRFCPHFCTPSRFSVWYSTQERCMESEHLRKGNKTRLLALSEEKMS</sequence>
<name>G0UN23_TRYCI</name>